<gene>
    <name evidence="1" type="ORF">ORD21_18450</name>
</gene>
<comment type="caution">
    <text evidence="1">The sequence shown here is derived from an EMBL/GenBank/DDBJ whole genome shotgun (WGS) entry which is preliminary data.</text>
</comment>
<keyword evidence="2" id="KW-1185">Reference proteome</keyword>
<evidence type="ECO:0000313" key="1">
    <source>
        <dbReference type="EMBL" id="MDV6376578.1"/>
    </source>
</evidence>
<dbReference type="EMBL" id="JAPMIV010000075">
    <property type="protein sequence ID" value="MDV6376578.1"/>
    <property type="molecule type" value="Genomic_DNA"/>
</dbReference>
<keyword evidence="1" id="KW-0238">DNA-binding</keyword>
<dbReference type="Gene3D" id="2.10.260.10">
    <property type="match status" value="1"/>
</dbReference>
<dbReference type="RefSeq" id="WP_317641933.1">
    <property type="nucleotide sequence ID" value="NZ_JAPMIV010000075.1"/>
</dbReference>
<evidence type="ECO:0000313" key="2">
    <source>
        <dbReference type="Proteomes" id="UP001276150"/>
    </source>
</evidence>
<name>A0ABU4DVU2_9DEIO</name>
<dbReference type="GO" id="GO:0003677">
    <property type="term" value="F:DNA binding"/>
    <property type="evidence" value="ECO:0007669"/>
    <property type="project" value="UniProtKB-KW"/>
</dbReference>
<organism evidence="1 2">
    <name type="scientific">Deinococcus arenicola</name>
    <dbReference type="NCBI Taxonomy" id="2994950"/>
    <lineage>
        <taxon>Bacteria</taxon>
        <taxon>Thermotogati</taxon>
        <taxon>Deinococcota</taxon>
        <taxon>Deinococci</taxon>
        <taxon>Deinococcales</taxon>
        <taxon>Deinococcaceae</taxon>
        <taxon>Deinococcus</taxon>
    </lineage>
</organism>
<dbReference type="Proteomes" id="UP001276150">
    <property type="component" value="Unassembled WGS sequence"/>
</dbReference>
<reference evidence="1 2" key="1">
    <citation type="submission" date="2022-11" db="EMBL/GenBank/DDBJ databases">
        <title>Deinococcus ZS9-10, Low Temperature and Draught-tolerating, UV-resistant Bacteria from Continental Antarctica.</title>
        <authorList>
            <person name="Cheng L."/>
        </authorList>
    </citation>
    <scope>NUCLEOTIDE SEQUENCE [LARGE SCALE GENOMIC DNA]</scope>
    <source>
        <strain evidence="1 2">ZS9-10</strain>
    </source>
</reference>
<accession>A0ABU4DVU2</accession>
<protein>
    <submittedName>
        <fullName evidence="1">AbrB/MazE/SpoVT family DNA-binding domain-containing protein</fullName>
    </submittedName>
</protein>
<proteinExistence type="predicted"/>
<dbReference type="InterPro" id="IPR037914">
    <property type="entry name" value="SpoVT-AbrB_sf"/>
</dbReference>
<dbReference type="SUPFAM" id="SSF89447">
    <property type="entry name" value="AbrB/MazE/MraZ-like"/>
    <property type="match status" value="1"/>
</dbReference>
<sequence length="81" mass="8893">MLQYTVAVKDHGRLNLPKSLRAALHLQDGDDLVFRVNSDGVAEVVSASTLAQRGTGLFVHLKQEDSETDAFLAERRAEADQ</sequence>